<keyword evidence="2" id="KW-0472">Membrane</keyword>
<proteinExistence type="predicted"/>
<feature type="signal peptide" evidence="3">
    <location>
        <begin position="1"/>
        <end position="24"/>
    </location>
</feature>
<dbReference type="CDD" id="cd12087">
    <property type="entry name" value="TM_EGFR-like"/>
    <property type="match status" value="1"/>
</dbReference>
<comment type="caution">
    <text evidence="4">The sequence shown here is derived from an EMBL/GenBank/DDBJ whole genome shotgun (WGS) entry which is preliminary data.</text>
</comment>
<keyword evidence="3" id="KW-0732">Signal</keyword>
<accession>A0ABR4P635</accession>
<name>A0ABR4P635_9HELO</name>
<dbReference type="EMBL" id="JBFCZG010000009">
    <property type="protein sequence ID" value="KAL3418760.1"/>
    <property type="molecule type" value="Genomic_DNA"/>
</dbReference>
<organism evidence="4 5">
    <name type="scientific">Phlyctema vagabunda</name>
    <dbReference type="NCBI Taxonomy" id="108571"/>
    <lineage>
        <taxon>Eukaryota</taxon>
        <taxon>Fungi</taxon>
        <taxon>Dikarya</taxon>
        <taxon>Ascomycota</taxon>
        <taxon>Pezizomycotina</taxon>
        <taxon>Leotiomycetes</taxon>
        <taxon>Helotiales</taxon>
        <taxon>Dermateaceae</taxon>
        <taxon>Phlyctema</taxon>
    </lineage>
</organism>
<evidence type="ECO:0000256" key="1">
    <source>
        <dbReference type="SAM" id="MobiDB-lite"/>
    </source>
</evidence>
<evidence type="ECO:0000256" key="3">
    <source>
        <dbReference type="SAM" id="SignalP"/>
    </source>
</evidence>
<evidence type="ECO:0000313" key="4">
    <source>
        <dbReference type="EMBL" id="KAL3418760.1"/>
    </source>
</evidence>
<reference evidence="4 5" key="1">
    <citation type="submission" date="2024-06" db="EMBL/GenBank/DDBJ databases">
        <title>Complete genome of Phlyctema vagabunda strain 19-DSS-EL-015.</title>
        <authorList>
            <person name="Fiorenzani C."/>
        </authorList>
    </citation>
    <scope>NUCLEOTIDE SEQUENCE [LARGE SCALE GENOMIC DNA]</scope>
    <source>
        <strain evidence="4 5">19-DSS-EL-015</strain>
    </source>
</reference>
<gene>
    <name evidence="4" type="ORF">PVAG01_10476</name>
</gene>
<feature type="region of interest" description="Disordered" evidence="1">
    <location>
        <begin position="288"/>
        <end position="335"/>
    </location>
</feature>
<evidence type="ECO:0000256" key="2">
    <source>
        <dbReference type="SAM" id="Phobius"/>
    </source>
</evidence>
<keyword evidence="2" id="KW-0812">Transmembrane</keyword>
<keyword evidence="5" id="KW-1185">Reference proteome</keyword>
<evidence type="ECO:0000313" key="5">
    <source>
        <dbReference type="Proteomes" id="UP001629113"/>
    </source>
</evidence>
<sequence length="335" mass="35596">MLLTLPYLLAAAAVFTSSLTDALAFSAPSATSAADVEGKLLRDGGITPRPTEAPKLPFEELRRRQNAQKVFVAGDNTCGYISGRAGAEFRCPSTDSCVLIPVTGTAWGAVGCCSGSECGIRRGCVDYEAYHTASACDKDCQQDAFIQKCTAAAAPYCNRIKFPIEGVVDYFCDSVTVSSFQLASTTYSGQRDRAMSTVDFPSSLPFPTTDFSPFAGTPAAAEPTPTSTPGVEEGDSVIAVEDSSDNSTPYPTGAIVGTVVGGAVAITILALLAFFIFRKKTRSKGYPFTLDPRNYHDYAGSQRSREGSTGSRMHLQHKSSRSQHPSMSQHIRTGV</sequence>
<feature type="transmembrane region" description="Helical" evidence="2">
    <location>
        <begin position="254"/>
        <end position="277"/>
    </location>
</feature>
<dbReference type="Proteomes" id="UP001629113">
    <property type="component" value="Unassembled WGS sequence"/>
</dbReference>
<protein>
    <submittedName>
        <fullName evidence="4">Duf1620 domain-containing protein</fullName>
    </submittedName>
</protein>
<feature type="chain" id="PRO_5045320239" evidence="3">
    <location>
        <begin position="25"/>
        <end position="335"/>
    </location>
</feature>
<keyword evidence="2" id="KW-1133">Transmembrane helix</keyword>
<feature type="compositionally biased region" description="Polar residues" evidence="1">
    <location>
        <begin position="322"/>
        <end position="335"/>
    </location>
</feature>